<dbReference type="PANTHER" id="PTHR11933:SF6">
    <property type="entry name" value="THIL AANH DOMAIN-CONTAINING PROTEIN"/>
    <property type="match status" value="1"/>
</dbReference>
<dbReference type="InterPro" id="IPR059101">
    <property type="entry name" value="NFACT-R_2"/>
</dbReference>
<dbReference type="Pfam" id="PF18297">
    <property type="entry name" value="NFACT-R_2"/>
    <property type="match status" value="1"/>
</dbReference>
<keyword evidence="4" id="KW-1185">Reference proteome</keyword>
<dbReference type="Pfam" id="PF02568">
    <property type="entry name" value="ThiI"/>
    <property type="match status" value="1"/>
</dbReference>
<evidence type="ECO:0000313" key="4">
    <source>
        <dbReference type="Proteomes" id="UP000502179"/>
    </source>
</evidence>
<dbReference type="KEGG" id="tav:G4V39_09625"/>
<dbReference type="Proteomes" id="UP000502179">
    <property type="component" value="Chromosome"/>
</dbReference>
<dbReference type="SUPFAM" id="SSF52402">
    <property type="entry name" value="Adenine nucleotide alpha hydrolases-like"/>
    <property type="match status" value="1"/>
</dbReference>
<feature type="domain" description="Thil AANH" evidence="1">
    <location>
        <begin position="6"/>
        <end position="151"/>
    </location>
</feature>
<dbReference type="PANTHER" id="PTHR11933">
    <property type="entry name" value="TRNA 5-METHYLAMINOMETHYL-2-THIOURIDYLATE -METHYLTRANSFERASE"/>
    <property type="match status" value="1"/>
</dbReference>
<dbReference type="InterPro" id="IPR014729">
    <property type="entry name" value="Rossmann-like_a/b/a_fold"/>
</dbReference>
<reference evidence="3 4" key="1">
    <citation type="submission" date="2020-02" db="EMBL/GenBank/DDBJ databases">
        <title>Genome analysis of Thermosulfuriphilus ammonigenes ST65T, an anaerobic thermophilic chemolithoautotrophic bacterium isolated from a deep-sea hydrothermal vent.</title>
        <authorList>
            <person name="Slobodkina G."/>
            <person name="Allioux M."/>
            <person name="Merkel A."/>
            <person name="Alain K."/>
            <person name="Jebbar M."/>
            <person name="Slobodkin A."/>
        </authorList>
    </citation>
    <scope>NUCLEOTIDE SEQUENCE [LARGE SCALE GENOMIC DNA]</scope>
    <source>
        <strain evidence="3 4">ST65</strain>
    </source>
</reference>
<accession>A0A6G7PXU6</accession>
<evidence type="ECO:0000259" key="1">
    <source>
        <dbReference type="Pfam" id="PF02568"/>
    </source>
</evidence>
<evidence type="ECO:0000313" key="3">
    <source>
        <dbReference type="EMBL" id="QIJ72514.1"/>
    </source>
</evidence>
<dbReference type="InterPro" id="IPR020536">
    <property type="entry name" value="ThiI_AANH"/>
</dbReference>
<feature type="domain" description="NFACT protein RNA binding" evidence="2">
    <location>
        <begin position="233"/>
        <end position="321"/>
    </location>
</feature>
<dbReference type="EMBL" id="CP048877">
    <property type="protein sequence ID" value="QIJ72514.1"/>
    <property type="molecule type" value="Genomic_DNA"/>
</dbReference>
<name>A0A6G7PXU6_9BACT</name>
<dbReference type="RefSeq" id="WP_166032731.1">
    <property type="nucleotide sequence ID" value="NZ_CP048877.1"/>
</dbReference>
<proteinExistence type="predicted"/>
<dbReference type="GO" id="GO:0004810">
    <property type="term" value="F:CCA tRNA nucleotidyltransferase activity"/>
    <property type="evidence" value="ECO:0007669"/>
    <property type="project" value="InterPro"/>
</dbReference>
<protein>
    <submittedName>
        <fullName evidence="3">Thiamine biosynthesis protein</fullName>
    </submittedName>
</protein>
<gene>
    <name evidence="3" type="ORF">G4V39_09625</name>
</gene>
<sequence length="339" mass="37998">MSEKKQIKALVLFSGGLDSLLTCKLLEKQGLEVLALRFVTPFTGYNLLQKREAYQAEMEKRYGLKVKVIDVSEEYLEILKKPRYGYGRNFNPCIDCKIFFLRRAISLLPRYGASFVATGEVLGQRPMSQRRPILRLIEKASGAEGRLLRPLSARLLPETEVEKQGLVDRSRLLALSGRSRKGQMELANQLGITDYASPAGGCLLTDPILAARLRYLFDRRAMSVNDSLLALVGRHFLLPHGSWLVVGRKQAENQRLRELRKTGDLLLRLKDIPGPLGLIRDSHSEDLPLAAAILVRYAPKARGKEARVIISGDQGAQEEILPLDLKDYDLEALRIPPSS</sequence>
<dbReference type="AlphaFoldDB" id="A0A6G7PXU6"/>
<dbReference type="Gene3D" id="3.40.50.620">
    <property type="entry name" value="HUPs"/>
    <property type="match status" value="1"/>
</dbReference>
<evidence type="ECO:0000259" key="2">
    <source>
        <dbReference type="Pfam" id="PF18297"/>
    </source>
</evidence>
<organism evidence="3 4">
    <name type="scientific">Thermosulfuriphilus ammonigenes</name>
    <dbReference type="NCBI Taxonomy" id="1936021"/>
    <lineage>
        <taxon>Bacteria</taxon>
        <taxon>Pseudomonadati</taxon>
        <taxon>Thermodesulfobacteriota</taxon>
        <taxon>Thermodesulfobacteria</taxon>
        <taxon>Thermodesulfobacteriales</taxon>
        <taxon>Thermodesulfobacteriaceae</taxon>
        <taxon>Thermosulfuriphilus</taxon>
    </lineage>
</organism>